<organism evidence="1 2">
    <name type="scientific">Ferrimonas gelatinilytica</name>
    <dbReference type="NCBI Taxonomy" id="1255257"/>
    <lineage>
        <taxon>Bacteria</taxon>
        <taxon>Pseudomonadati</taxon>
        <taxon>Pseudomonadota</taxon>
        <taxon>Gammaproteobacteria</taxon>
        <taxon>Alteromonadales</taxon>
        <taxon>Ferrimonadaceae</taxon>
        <taxon>Ferrimonas</taxon>
    </lineage>
</organism>
<reference evidence="2" key="1">
    <citation type="journal article" date="2019" name="Int. J. Syst. Evol. Microbiol.">
        <title>The Global Catalogue of Microorganisms (GCM) 10K type strain sequencing project: providing services to taxonomists for standard genome sequencing and annotation.</title>
        <authorList>
            <consortium name="The Broad Institute Genomics Platform"/>
            <consortium name="The Broad Institute Genome Sequencing Center for Infectious Disease"/>
            <person name="Wu L."/>
            <person name="Ma J."/>
        </authorList>
    </citation>
    <scope>NUCLEOTIDE SEQUENCE [LARGE SCALE GENOMIC DNA]</scope>
    <source>
        <strain evidence="2">JCM 18720</strain>
    </source>
</reference>
<proteinExistence type="predicted"/>
<evidence type="ECO:0008006" key="3">
    <source>
        <dbReference type="Google" id="ProtNLM"/>
    </source>
</evidence>
<dbReference type="PANTHER" id="PTHR38013">
    <property type="entry name" value="GLYCOPROTEIN/POLYSACCHARIDE METABOLISM"/>
    <property type="match status" value="1"/>
</dbReference>
<comment type="caution">
    <text evidence="1">The sequence shown here is derived from an EMBL/GenBank/DDBJ whole genome shotgun (WGS) entry which is preliminary data.</text>
</comment>
<name>A0ABP9S9P2_9GAMM</name>
<dbReference type="Proteomes" id="UP001501600">
    <property type="component" value="Unassembled WGS sequence"/>
</dbReference>
<dbReference type="InterPro" id="IPR053196">
    <property type="entry name" value="Lipoprotein_YbaY-like"/>
</dbReference>
<keyword evidence="2" id="KW-1185">Reference proteome</keyword>
<gene>
    <name evidence="1" type="ORF">GCM10025772_22160</name>
</gene>
<evidence type="ECO:0000313" key="2">
    <source>
        <dbReference type="Proteomes" id="UP001501600"/>
    </source>
</evidence>
<dbReference type="PROSITE" id="PS51257">
    <property type="entry name" value="PROKAR_LIPOPROTEIN"/>
    <property type="match status" value="1"/>
</dbReference>
<dbReference type="EMBL" id="BAABLF010000014">
    <property type="protein sequence ID" value="GAA5192606.1"/>
    <property type="molecule type" value="Genomic_DNA"/>
</dbReference>
<dbReference type="RefSeq" id="WP_345317132.1">
    <property type="nucleotide sequence ID" value="NZ_BAABLF010000014.1"/>
</dbReference>
<dbReference type="Pfam" id="PF09619">
    <property type="entry name" value="YscW"/>
    <property type="match status" value="1"/>
</dbReference>
<sequence length="143" mass="15728">MHELKQWGLGVLTAVALLGVSGCGESQPDAGVNPDWPTIEGEAYYRERMLLRPGTTMTVTLEDVSKQDVAATAVAKTAMEVQGAPPFVFALQYDPALIDPRMRYSLKVRVEEEGQLRFISDRHEDPFEGDNRILLIGAGGQPR</sequence>
<accession>A0ABP9S9P2</accession>
<dbReference type="InterPro" id="IPR039366">
    <property type="entry name" value="Pilotin"/>
</dbReference>
<evidence type="ECO:0000313" key="1">
    <source>
        <dbReference type="EMBL" id="GAA5192606.1"/>
    </source>
</evidence>
<dbReference type="PANTHER" id="PTHR38013:SF1">
    <property type="entry name" value="GLYCOPROTEIN_POLYSACCHARIDE METABOLISM"/>
    <property type="match status" value="1"/>
</dbReference>
<protein>
    <recommendedName>
        <fullName evidence="3">Lipoprotein</fullName>
    </recommendedName>
</protein>